<dbReference type="PANTHER" id="PTHR43434:SF1">
    <property type="entry name" value="PHOSPHOGLYCOLATE PHOSPHATASE"/>
    <property type="match status" value="1"/>
</dbReference>
<dbReference type="InterPro" id="IPR023214">
    <property type="entry name" value="HAD_sf"/>
</dbReference>
<dbReference type="GO" id="GO:0006281">
    <property type="term" value="P:DNA repair"/>
    <property type="evidence" value="ECO:0007669"/>
    <property type="project" value="TreeGrafter"/>
</dbReference>
<dbReference type="AlphaFoldDB" id="A0A0G1TYY8"/>
<name>A0A0G1TYY8_9BACT</name>
<keyword evidence="1" id="KW-0378">Hydrolase</keyword>
<comment type="caution">
    <text evidence="1">The sequence shown here is derived from an EMBL/GenBank/DDBJ whole genome shotgun (WGS) entry which is preliminary data.</text>
</comment>
<dbReference type="SUPFAM" id="SSF56784">
    <property type="entry name" value="HAD-like"/>
    <property type="match status" value="1"/>
</dbReference>
<organism evidence="1 2">
    <name type="scientific">Candidatus Gottesmanbacteria bacterium GW2011_GWA2_47_9</name>
    <dbReference type="NCBI Taxonomy" id="1618445"/>
    <lineage>
        <taxon>Bacteria</taxon>
        <taxon>Candidatus Gottesmaniibacteriota</taxon>
    </lineage>
</organism>
<dbReference type="Gene3D" id="1.10.150.240">
    <property type="entry name" value="Putative phosphatase, domain 2"/>
    <property type="match status" value="1"/>
</dbReference>
<dbReference type="Pfam" id="PF13419">
    <property type="entry name" value="HAD_2"/>
    <property type="match status" value="1"/>
</dbReference>
<dbReference type="Gene3D" id="3.40.50.1000">
    <property type="entry name" value="HAD superfamily/HAD-like"/>
    <property type="match status" value="1"/>
</dbReference>
<evidence type="ECO:0000313" key="2">
    <source>
        <dbReference type="Proteomes" id="UP000034739"/>
    </source>
</evidence>
<gene>
    <name evidence="1" type="ORF">UY16_C0042G0002</name>
</gene>
<dbReference type="GO" id="GO:0008967">
    <property type="term" value="F:phosphoglycolate phosphatase activity"/>
    <property type="evidence" value="ECO:0007669"/>
    <property type="project" value="TreeGrafter"/>
</dbReference>
<reference evidence="1 2" key="1">
    <citation type="journal article" date="2015" name="Nature">
        <title>rRNA introns, odd ribosomes, and small enigmatic genomes across a large radiation of phyla.</title>
        <authorList>
            <person name="Brown C.T."/>
            <person name="Hug L.A."/>
            <person name="Thomas B.C."/>
            <person name="Sharon I."/>
            <person name="Castelle C.J."/>
            <person name="Singh A."/>
            <person name="Wilkins M.J."/>
            <person name="Williams K.H."/>
            <person name="Banfield J.F."/>
        </authorList>
    </citation>
    <scope>NUCLEOTIDE SEQUENCE [LARGE SCALE GENOMIC DNA]</scope>
</reference>
<dbReference type="Proteomes" id="UP000034739">
    <property type="component" value="Unassembled WGS sequence"/>
</dbReference>
<dbReference type="InterPro" id="IPR023198">
    <property type="entry name" value="PGP-like_dom2"/>
</dbReference>
<dbReference type="EMBL" id="LCOY01000042">
    <property type="protein sequence ID" value="KKU87004.1"/>
    <property type="molecule type" value="Genomic_DNA"/>
</dbReference>
<evidence type="ECO:0000313" key="1">
    <source>
        <dbReference type="EMBL" id="KKU87004.1"/>
    </source>
</evidence>
<dbReference type="PANTHER" id="PTHR43434">
    <property type="entry name" value="PHOSPHOGLYCOLATE PHOSPHATASE"/>
    <property type="match status" value="1"/>
</dbReference>
<sequence>MQRNPKLILFDIDGTLIYHVDASMQGFKRFAHAFALVYGVPITVDIFTYNGMIDRQMAWKIAEPHGITREVFLQKFPAYITAMIEYLQEAAKKHPLYEAIPDALMLVKKLSAHKDITLGLITGNAKRIADWKLAHTGLSTYFSFGLYGDEADDRNALAKLVFAKAKKELHQSFAGENIVVIGDTVHDIRCGKAIGAVTIAVTTGLHGSREPLAAEKPDFLVDSLMDNAVRDFLGV</sequence>
<protein>
    <submittedName>
        <fullName evidence="1">Haloacid dehalogenase domain protein hydrolase</fullName>
    </submittedName>
</protein>
<dbReference type="GO" id="GO:0005829">
    <property type="term" value="C:cytosol"/>
    <property type="evidence" value="ECO:0007669"/>
    <property type="project" value="TreeGrafter"/>
</dbReference>
<accession>A0A0G1TYY8</accession>
<dbReference type="SFLD" id="SFLDG01129">
    <property type="entry name" value="C1.5:_HAD__Beta-PGM__Phosphata"/>
    <property type="match status" value="1"/>
</dbReference>
<dbReference type="InterPro" id="IPR036412">
    <property type="entry name" value="HAD-like_sf"/>
</dbReference>
<dbReference type="InterPro" id="IPR041492">
    <property type="entry name" value="HAD_2"/>
</dbReference>
<dbReference type="InterPro" id="IPR050155">
    <property type="entry name" value="HAD-like_hydrolase_sf"/>
</dbReference>
<proteinExistence type="predicted"/>
<dbReference type="SFLD" id="SFLDS00003">
    <property type="entry name" value="Haloacid_Dehalogenase"/>
    <property type="match status" value="1"/>
</dbReference>